<keyword evidence="2" id="KW-1185">Reference proteome</keyword>
<comment type="caution">
    <text evidence="1">The sequence shown here is derived from an EMBL/GenBank/DDBJ whole genome shotgun (WGS) entry which is preliminary data.</text>
</comment>
<protein>
    <submittedName>
        <fullName evidence="1">Zinc ion binding protein</fullName>
    </submittedName>
</protein>
<gene>
    <name evidence="1" type="ORF">MML48_5g00005724</name>
</gene>
<sequence>MDCSSSMPLGTCPHCSKIFSTIRLRNRHIKRIHKVEVESSRSNHILCPICGEGNEIKTFESLRTHIENTHEVSIEYVTYQFSCSHDYEVWRTSEKIEVNYAISRCTQRKKYKEVHYDCNRSNIRGYQSKNYKRTEKSGGTIKICGICPSKLIVKIDDNECFYYGGGSIIYIGDGFVIGETHDVLKEEDFALGFMNSTMEDKLRNFPQIICMDGTHGTNTKKMDLTVMLIKDDKNAGFPVAFFLSNRLDQQVQEVFLGALKEKLQQEINAEYFMSDDDPKYYNAWIKTMVSRPRRLLCTWHVVKNWNIQGKKKIKDANLKNQMKTEMKRILNETNKERFLQLTNAYLEKLQKANEVEFLNYLLTYYFHGEERIEMWAHCHRKNAGINTNMAIESFNNLLKTNQLKRKAKVTVEKLLDTIEDLVDIKMWQRILNIERPNANNYQDRIIIKAHRKAEAMKNDVNVYEKEEGKFYVKSSRGDNFYNIHLKQVCESECRTLFCRVCKICMHRYQCDCPEYTVRNTMCKHVHLVRMHEERKGTNSVLDSVAEALGQHSQLKVHHQQEITQFIEKKSTEEVQDQVNRRSIQEAHLFNWVKDLDDNSFETFMKNIQGTMKDVDRRRNTTTRKRKMEKQGYFPAKKR</sequence>
<name>A0ACB9T3J7_HOLOL</name>
<dbReference type="EMBL" id="CM043019">
    <property type="protein sequence ID" value="KAI4461382.1"/>
    <property type="molecule type" value="Genomic_DNA"/>
</dbReference>
<organism evidence="1 2">
    <name type="scientific">Holotrichia oblita</name>
    <name type="common">Chafer beetle</name>
    <dbReference type="NCBI Taxonomy" id="644536"/>
    <lineage>
        <taxon>Eukaryota</taxon>
        <taxon>Metazoa</taxon>
        <taxon>Ecdysozoa</taxon>
        <taxon>Arthropoda</taxon>
        <taxon>Hexapoda</taxon>
        <taxon>Insecta</taxon>
        <taxon>Pterygota</taxon>
        <taxon>Neoptera</taxon>
        <taxon>Endopterygota</taxon>
        <taxon>Coleoptera</taxon>
        <taxon>Polyphaga</taxon>
        <taxon>Scarabaeiformia</taxon>
        <taxon>Scarabaeidae</taxon>
        <taxon>Melolonthinae</taxon>
        <taxon>Holotrichia</taxon>
    </lineage>
</organism>
<dbReference type="Proteomes" id="UP001056778">
    <property type="component" value="Chromosome 5"/>
</dbReference>
<evidence type="ECO:0000313" key="1">
    <source>
        <dbReference type="EMBL" id="KAI4461382.1"/>
    </source>
</evidence>
<proteinExistence type="predicted"/>
<reference evidence="1" key="1">
    <citation type="submission" date="2022-04" db="EMBL/GenBank/DDBJ databases">
        <title>Chromosome-scale genome assembly of Holotrichia oblita Faldermann.</title>
        <authorList>
            <person name="Rongchong L."/>
        </authorList>
    </citation>
    <scope>NUCLEOTIDE SEQUENCE</scope>
    <source>
        <strain evidence="1">81SQS9</strain>
    </source>
</reference>
<evidence type="ECO:0000313" key="2">
    <source>
        <dbReference type="Proteomes" id="UP001056778"/>
    </source>
</evidence>
<accession>A0ACB9T3J7</accession>